<comment type="caution">
    <text evidence="1">The sequence shown here is derived from an EMBL/GenBank/DDBJ whole genome shotgun (WGS) entry which is preliminary data.</text>
</comment>
<name>A0AAV3MAE8_9GAMM</name>
<evidence type="ECO:0000313" key="1">
    <source>
        <dbReference type="EMBL" id="EUD12562.1"/>
    </source>
</evidence>
<proteinExistence type="predicted"/>
<evidence type="ECO:0000313" key="2">
    <source>
        <dbReference type="Proteomes" id="UP000022311"/>
    </source>
</evidence>
<accession>A0AAV3MAE8</accession>
<protein>
    <submittedName>
        <fullName evidence="1">Tryptophanase leader peptide</fullName>
    </submittedName>
</protein>
<sequence>MSRRFFYLKKWFNIDISLAYFFPHK</sequence>
<dbReference type="AlphaFoldDB" id="A0AAV3MAE8"/>
<organism evidence="1 2">
    <name type="scientific">Providencia alcalifaciens 205/92</name>
    <dbReference type="NCBI Taxonomy" id="1256988"/>
    <lineage>
        <taxon>Bacteria</taxon>
        <taxon>Pseudomonadati</taxon>
        <taxon>Pseudomonadota</taxon>
        <taxon>Gammaproteobacteria</taxon>
        <taxon>Enterobacterales</taxon>
        <taxon>Morganellaceae</taxon>
        <taxon>Providencia</taxon>
    </lineage>
</organism>
<gene>
    <name evidence="1" type="ORF">HMPREF1563_2467</name>
</gene>
<dbReference type="EMBL" id="JALD01000010">
    <property type="protein sequence ID" value="EUD12562.1"/>
    <property type="molecule type" value="Genomic_DNA"/>
</dbReference>
<dbReference type="Proteomes" id="UP000022311">
    <property type="component" value="Unassembled WGS sequence"/>
</dbReference>
<reference evidence="1 2" key="1">
    <citation type="submission" date="2014-01" db="EMBL/GenBank/DDBJ databases">
        <authorList>
            <person name="Durkin A.S."/>
            <person name="McCorrison J."/>
            <person name="Torralba M."/>
            <person name="Gillis M."/>
            <person name="Haft D.H."/>
            <person name="Methe B."/>
            <person name="Sutton G."/>
            <person name="Nelson K.E."/>
        </authorList>
    </citation>
    <scope>NUCLEOTIDE SEQUENCE [LARGE SCALE GENOMIC DNA]</scope>
    <source>
        <strain evidence="1 2">205/92</strain>
    </source>
</reference>